<dbReference type="Proteomes" id="UP001057375">
    <property type="component" value="Unassembled WGS sequence"/>
</dbReference>
<sequence length="237" mass="27198">MSLIPDPIDPVCSEFSTEDSYGDGDVFSEDGKEKKSFDLSQISSPYRQPPSSHLALKHIPVKIMGIRKPVAQIPPFTSSSTRLEAIAFLKSKIMPLVGQIIHPEFIEKDIHIYFRISREESCKVTNDEEWVQYFEKYSPSRCIGIGLKVDCPIDEEIRKRDFEDRRIRMQKEYDSKKRRSREISRVLEAASLLCESLPSKYPPALTVAWACLITRGKADFSKPPRELLKAFQNKKAE</sequence>
<dbReference type="EMBL" id="BQXS01011619">
    <property type="protein sequence ID" value="GKT14767.1"/>
    <property type="molecule type" value="Genomic_DNA"/>
</dbReference>
<accession>A0ABQ5JWE7</accession>
<reference evidence="2" key="1">
    <citation type="submission" date="2022-03" db="EMBL/GenBank/DDBJ databases">
        <title>Draft genome sequence of Aduncisulcus paluster, a free-living microaerophilic Fornicata.</title>
        <authorList>
            <person name="Yuyama I."/>
            <person name="Kume K."/>
            <person name="Tamura T."/>
            <person name="Inagaki Y."/>
            <person name="Hashimoto T."/>
        </authorList>
    </citation>
    <scope>NUCLEOTIDE SEQUENCE</scope>
    <source>
        <strain evidence="2">NY0171</strain>
    </source>
</reference>
<proteinExistence type="predicted"/>
<protein>
    <submittedName>
        <fullName evidence="2">Uncharacterized protein</fullName>
    </submittedName>
</protein>
<keyword evidence="3" id="KW-1185">Reference proteome</keyword>
<evidence type="ECO:0000313" key="2">
    <source>
        <dbReference type="EMBL" id="GKT14767.1"/>
    </source>
</evidence>
<name>A0ABQ5JWE7_9EUKA</name>
<evidence type="ECO:0000313" key="3">
    <source>
        <dbReference type="Proteomes" id="UP001057375"/>
    </source>
</evidence>
<organism evidence="2 3">
    <name type="scientific">Aduncisulcus paluster</name>
    <dbReference type="NCBI Taxonomy" id="2918883"/>
    <lineage>
        <taxon>Eukaryota</taxon>
        <taxon>Metamonada</taxon>
        <taxon>Carpediemonas-like organisms</taxon>
        <taxon>Aduncisulcus</taxon>
    </lineage>
</organism>
<feature type="compositionally biased region" description="Acidic residues" evidence="1">
    <location>
        <begin position="16"/>
        <end position="28"/>
    </location>
</feature>
<feature type="region of interest" description="Disordered" evidence="1">
    <location>
        <begin position="1"/>
        <end position="34"/>
    </location>
</feature>
<evidence type="ECO:0000256" key="1">
    <source>
        <dbReference type="SAM" id="MobiDB-lite"/>
    </source>
</evidence>
<comment type="caution">
    <text evidence="2">The sequence shown here is derived from an EMBL/GenBank/DDBJ whole genome shotgun (WGS) entry which is preliminary data.</text>
</comment>
<gene>
    <name evidence="2" type="ORF">ADUPG1_010555</name>
</gene>